<dbReference type="Gene3D" id="2.10.260.10">
    <property type="match status" value="1"/>
</dbReference>
<evidence type="ECO:0000313" key="2">
    <source>
        <dbReference type="EMBL" id="BCU71270.1"/>
    </source>
</evidence>
<dbReference type="NCBIfam" id="TIGR01439">
    <property type="entry name" value="lp_hng_hel_AbrB"/>
    <property type="match status" value="1"/>
</dbReference>
<dbReference type="EMBL" id="AP024597">
    <property type="protein sequence ID" value="BCU71270.1"/>
    <property type="molecule type" value="Genomic_DNA"/>
</dbReference>
<dbReference type="RefSeq" id="WP_221287995.1">
    <property type="nucleotide sequence ID" value="NZ_AP024597.1"/>
</dbReference>
<accession>A0A8D5U904</accession>
<dbReference type="GeneID" id="66164292"/>
<feature type="domain" description="SpoVT-AbrB" evidence="1">
    <location>
        <begin position="4"/>
        <end position="46"/>
    </location>
</feature>
<dbReference type="AlphaFoldDB" id="A0A8D5U904"/>
<dbReference type="SMART" id="SM00966">
    <property type="entry name" value="SpoVT_AbrB"/>
    <property type="match status" value="1"/>
</dbReference>
<reference evidence="2 3" key="1">
    <citation type="submission" date="2021-04" db="EMBL/GenBank/DDBJ databases">
        <title>Complete genome sequence of Stygiolobus sp. KN-1.</title>
        <authorList>
            <person name="Nakamura K."/>
            <person name="Sakai H."/>
            <person name="Kurosawa N."/>
        </authorList>
    </citation>
    <scope>NUCLEOTIDE SEQUENCE [LARGE SCALE GENOMIC DNA]</scope>
    <source>
        <strain evidence="2 3">KN-1</strain>
    </source>
</reference>
<gene>
    <name evidence="2" type="ORF">KN1_25670</name>
</gene>
<organism evidence="2 3">
    <name type="scientific">Stygiolobus caldivivus</name>
    <dbReference type="NCBI Taxonomy" id="2824673"/>
    <lineage>
        <taxon>Archaea</taxon>
        <taxon>Thermoproteota</taxon>
        <taxon>Thermoprotei</taxon>
        <taxon>Sulfolobales</taxon>
        <taxon>Sulfolobaceae</taxon>
        <taxon>Stygiolobus</taxon>
    </lineage>
</organism>
<dbReference type="InterPro" id="IPR037914">
    <property type="entry name" value="SpoVT-AbrB_sf"/>
</dbReference>
<sequence length="74" mass="8896">MEKVVIKRVDSQGRVVIPKEWRDKFNTDEFVLVLKEDKIELYPRVSNLTKLIDSIDVEELPGDWHELKRKVYRL</sequence>
<dbReference type="PROSITE" id="PS51740">
    <property type="entry name" value="SPOVT_ABRB"/>
    <property type="match status" value="1"/>
</dbReference>
<dbReference type="GO" id="GO:0003677">
    <property type="term" value="F:DNA binding"/>
    <property type="evidence" value="ECO:0007669"/>
    <property type="project" value="InterPro"/>
</dbReference>
<proteinExistence type="predicted"/>
<dbReference type="InterPro" id="IPR007159">
    <property type="entry name" value="SpoVT-AbrB_dom"/>
</dbReference>
<dbReference type="Proteomes" id="UP000825123">
    <property type="component" value="Chromosome"/>
</dbReference>
<protein>
    <submittedName>
        <fullName evidence="2">AbrB family transcriptional regulator</fullName>
    </submittedName>
</protein>
<evidence type="ECO:0000313" key="3">
    <source>
        <dbReference type="Proteomes" id="UP000825123"/>
    </source>
</evidence>
<dbReference type="SUPFAM" id="SSF89447">
    <property type="entry name" value="AbrB/MazE/MraZ-like"/>
    <property type="match status" value="1"/>
</dbReference>
<name>A0A8D5U904_9CREN</name>
<dbReference type="KEGG" id="csty:KN1_25670"/>
<evidence type="ECO:0000259" key="1">
    <source>
        <dbReference type="PROSITE" id="PS51740"/>
    </source>
</evidence>
<dbReference type="Pfam" id="PF04014">
    <property type="entry name" value="MazE_antitoxin"/>
    <property type="match status" value="1"/>
</dbReference>
<keyword evidence="3" id="KW-1185">Reference proteome</keyword>